<dbReference type="InterPro" id="IPR017441">
    <property type="entry name" value="Protein_kinase_ATP_BS"/>
</dbReference>
<dbReference type="EMBL" id="JAIRAU010000027">
    <property type="protein sequence ID" value="MBZ5711699.1"/>
    <property type="molecule type" value="Genomic_DNA"/>
</dbReference>
<keyword evidence="8" id="KW-1185">Reference proteome</keyword>
<evidence type="ECO:0000313" key="8">
    <source>
        <dbReference type="Proteomes" id="UP001139031"/>
    </source>
</evidence>
<dbReference type="Gene3D" id="3.30.200.20">
    <property type="entry name" value="Phosphorylase Kinase, domain 1"/>
    <property type="match status" value="1"/>
</dbReference>
<dbReference type="SMART" id="SM00028">
    <property type="entry name" value="TPR"/>
    <property type="match status" value="7"/>
</dbReference>
<feature type="domain" description="Protein kinase" evidence="6">
    <location>
        <begin position="34"/>
        <end position="308"/>
    </location>
</feature>
<dbReference type="CDD" id="cd14014">
    <property type="entry name" value="STKc_PknB_like"/>
    <property type="match status" value="1"/>
</dbReference>
<dbReference type="SUPFAM" id="SSF56112">
    <property type="entry name" value="Protein kinase-like (PK-like)"/>
    <property type="match status" value="1"/>
</dbReference>
<evidence type="ECO:0000313" key="7">
    <source>
        <dbReference type="EMBL" id="MBZ5711699.1"/>
    </source>
</evidence>
<dbReference type="Pfam" id="PF00069">
    <property type="entry name" value="Pkinase"/>
    <property type="match status" value="1"/>
</dbReference>
<keyword evidence="3" id="KW-0802">TPR repeat</keyword>
<protein>
    <submittedName>
        <fullName evidence="7">Tetratricopeptide repeat protein</fullName>
    </submittedName>
</protein>
<evidence type="ECO:0000259" key="6">
    <source>
        <dbReference type="PROSITE" id="PS50011"/>
    </source>
</evidence>
<dbReference type="PROSITE" id="PS00108">
    <property type="entry name" value="PROTEIN_KINASE_ST"/>
    <property type="match status" value="1"/>
</dbReference>
<dbReference type="InterPro" id="IPR019734">
    <property type="entry name" value="TPR_rpt"/>
</dbReference>
<keyword evidence="4 5" id="KW-0067">ATP-binding</keyword>
<accession>A0ABS7TTZ0</accession>
<proteinExistence type="predicted"/>
<feature type="binding site" evidence="5">
    <location>
        <position position="63"/>
    </location>
    <ligand>
        <name>ATP</name>
        <dbReference type="ChEBI" id="CHEBI:30616"/>
    </ligand>
</feature>
<gene>
    <name evidence="7" type="ORF">K7C98_20860</name>
</gene>
<comment type="caution">
    <text evidence="7">The sequence shown here is derived from an EMBL/GenBank/DDBJ whole genome shotgun (WGS) entry which is preliminary data.</text>
</comment>
<dbReference type="PROSITE" id="PS50011">
    <property type="entry name" value="PROTEIN_KINASE_DOM"/>
    <property type="match status" value="1"/>
</dbReference>
<dbReference type="InterPro" id="IPR008271">
    <property type="entry name" value="Ser/Thr_kinase_AS"/>
</dbReference>
<dbReference type="RefSeq" id="WP_224193460.1">
    <property type="nucleotide sequence ID" value="NZ_JAIRAU010000027.1"/>
</dbReference>
<dbReference type="Gene3D" id="1.25.40.10">
    <property type="entry name" value="Tetratricopeptide repeat domain"/>
    <property type="match status" value="3"/>
</dbReference>
<name>A0ABS7TTZ0_9BACT</name>
<evidence type="ECO:0000256" key="2">
    <source>
        <dbReference type="ARBA" id="ARBA00022741"/>
    </source>
</evidence>
<dbReference type="Proteomes" id="UP001139031">
    <property type="component" value="Unassembled WGS sequence"/>
</dbReference>
<dbReference type="PANTHER" id="PTHR45641">
    <property type="entry name" value="TETRATRICOPEPTIDE REPEAT PROTEIN (AFU_ORTHOLOGUE AFUA_6G03870)"/>
    <property type="match status" value="1"/>
</dbReference>
<evidence type="ECO:0000256" key="1">
    <source>
        <dbReference type="ARBA" id="ARBA00022737"/>
    </source>
</evidence>
<keyword evidence="1" id="KW-0677">Repeat</keyword>
<evidence type="ECO:0000256" key="5">
    <source>
        <dbReference type="PROSITE-ProRule" id="PRU10141"/>
    </source>
</evidence>
<sequence>MSSERPNLLERIDQGRVKFELLGTPQSLGRLGRFVVFARLGAGGMGVIYHAYDPELDRGVAIKLLHPGVTARGGHRRLLREARAMARLAHPHVIQVFEVGELEDHVFLVMEFVPGQTLRAWLTGAPRTWREVVAIFLQAADGLAATHAHGLVHCDFKPENVLIGADGRARVGDFGLVQAEADAPPESGIERMCVQERPPEATSTSTSLGGGTPRYMAPEQHGRGVADARSDQYSFCAALYEALAPMSFEAFVRDGPFGLRALRGELPPPLAVTGASPELGRVVARGLDPDPERRWPSLAALRAELGRLAAPRSRARGWRWGLAAGTAVGLLAGVGYGLGAYAATCDDGAAQIGAVWGESERQQLRATITATGLGFAADTAARIEAQLDGYARAWRETRRAVCEQHRGGQISDALLDRTTLCLTAAHGALAGLVQQLVAIEAAELERATQAALGLPDLARCRDAGSLLAEVAPPADPATTRAVLAVQSQLSAASSEWTLGHLDDAARHATEALQRAQTIGHAPLIAQALYHLGTIHQARDARAEAESMLTRAAWLAAEIGDDERLGLVAGALAQVIALSGSRGPEARMWVRLARSMSVRTAPRGGSHFEALFDSGQVEYRAGRFAEAEDWFGRALTHAEQHLGPHSRDTSRALAMVATLQGELGQYDAALANFDRLAEIRTNVFGPSHPTIAAYHNNQATVLRRAGREDEALDRFTQALEIWRAAYGPDHPDVGMAHANIGSVLLSRGRPGDFEAAEPHLRRAIATSEHNFGPDDLNLIVEVVNLGHLHLVRLELDEAERQFSRALAIGERTVGGEHPLVSLPLVGLAEVAGLRGDVAAQRRDAARALKIEESSLGPNHPDIAWTLRVLAEADLLDGALASAERLLARADALDARASEDAERELTSLAAHGRLALERGDAATACDLLARALHGSEHREFDPFGADLASSLARALVAAGRSDEARPLAEQAAAFFGRGGPALAWRVDALEALQRGAQGLGHTRADVRAE</sequence>
<dbReference type="InterPro" id="IPR011009">
    <property type="entry name" value="Kinase-like_dom_sf"/>
</dbReference>
<dbReference type="InterPro" id="IPR011990">
    <property type="entry name" value="TPR-like_helical_dom_sf"/>
</dbReference>
<dbReference type="Pfam" id="PF13424">
    <property type="entry name" value="TPR_12"/>
    <property type="match status" value="2"/>
</dbReference>
<evidence type="ECO:0000256" key="3">
    <source>
        <dbReference type="ARBA" id="ARBA00022803"/>
    </source>
</evidence>
<organism evidence="7 8">
    <name type="scientific">Nannocystis pusilla</name>
    <dbReference type="NCBI Taxonomy" id="889268"/>
    <lineage>
        <taxon>Bacteria</taxon>
        <taxon>Pseudomonadati</taxon>
        <taxon>Myxococcota</taxon>
        <taxon>Polyangia</taxon>
        <taxon>Nannocystales</taxon>
        <taxon>Nannocystaceae</taxon>
        <taxon>Nannocystis</taxon>
    </lineage>
</organism>
<dbReference type="PANTHER" id="PTHR45641:SF19">
    <property type="entry name" value="NEPHROCYSTIN-3"/>
    <property type="match status" value="1"/>
</dbReference>
<reference evidence="7" key="1">
    <citation type="submission" date="2021-08" db="EMBL/GenBank/DDBJ databases">
        <authorList>
            <person name="Stevens D.C."/>
        </authorList>
    </citation>
    <scope>NUCLEOTIDE SEQUENCE</scope>
    <source>
        <strain evidence="7">DSM 53165</strain>
    </source>
</reference>
<dbReference type="Pfam" id="PF13374">
    <property type="entry name" value="TPR_10"/>
    <property type="match status" value="1"/>
</dbReference>
<dbReference type="InterPro" id="IPR000719">
    <property type="entry name" value="Prot_kinase_dom"/>
</dbReference>
<evidence type="ECO:0000256" key="4">
    <source>
        <dbReference type="ARBA" id="ARBA00022840"/>
    </source>
</evidence>
<keyword evidence="2 5" id="KW-0547">Nucleotide-binding</keyword>
<dbReference type="PROSITE" id="PS00107">
    <property type="entry name" value="PROTEIN_KINASE_ATP"/>
    <property type="match status" value="1"/>
</dbReference>
<dbReference type="Gene3D" id="1.10.510.10">
    <property type="entry name" value="Transferase(Phosphotransferase) domain 1"/>
    <property type="match status" value="1"/>
</dbReference>
<dbReference type="SUPFAM" id="SSF48452">
    <property type="entry name" value="TPR-like"/>
    <property type="match status" value="4"/>
</dbReference>